<dbReference type="InterPro" id="IPR011989">
    <property type="entry name" value="ARM-like"/>
</dbReference>
<dbReference type="Proteomes" id="UP001060012">
    <property type="component" value="Chromosome"/>
</dbReference>
<accession>A0ABY5E7Z0</accession>
<sequence length="102" mass="11532">MIKVAQEEHILILKAQNTRELNDIITLSKSPFSNVRRCIAKNRHTPSYIVNSLAYDPVANVSYAALKNPICSEKRDLSRFQDRCVICPKNEAQYKTACGFCG</sequence>
<dbReference type="Gene3D" id="1.25.10.10">
    <property type="entry name" value="Leucine-rich Repeat Variant"/>
    <property type="match status" value="1"/>
</dbReference>
<dbReference type="EMBL" id="CP100595">
    <property type="protein sequence ID" value="UTJ07644.1"/>
    <property type="molecule type" value="Genomic_DNA"/>
</dbReference>
<keyword evidence="2" id="KW-1185">Reference proteome</keyword>
<evidence type="ECO:0000313" key="1">
    <source>
        <dbReference type="EMBL" id="UTJ07644.1"/>
    </source>
</evidence>
<gene>
    <name evidence="1" type="ORF">NJU99_05990</name>
</gene>
<dbReference type="RefSeq" id="WP_254577818.1">
    <property type="nucleotide sequence ID" value="NZ_CP100595.1"/>
</dbReference>
<protein>
    <submittedName>
        <fullName evidence="1">Uncharacterized protein</fullName>
    </submittedName>
</protein>
<reference evidence="1" key="1">
    <citation type="submission" date="2022-07" db="EMBL/GenBank/DDBJ databases">
        <title>Arcobacter roscoffensis sp. nov., a marine bacterium isolated from coastal seawater collected from Roscoff, France.</title>
        <authorList>
            <person name="Pascual J."/>
            <person name="Lepeaux C."/>
            <person name="Methner A."/>
            <person name="Overmann J."/>
        </authorList>
    </citation>
    <scope>NUCLEOTIDE SEQUENCE</scope>
    <source>
        <strain evidence="1">ARW1-2F2</strain>
    </source>
</reference>
<organism evidence="1 2">
    <name type="scientific">Arcobacter roscoffensis</name>
    <dbReference type="NCBI Taxonomy" id="2961520"/>
    <lineage>
        <taxon>Bacteria</taxon>
        <taxon>Pseudomonadati</taxon>
        <taxon>Campylobacterota</taxon>
        <taxon>Epsilonproteobacteria</taxon>
        <taxon>Campylobacterales</taxon>
        <taxon>Arcobacteraceae</taxon>
        <taxon>Arcobacter</taxon>
    </lineage>
</organism>
<proteinExistence type="predicted"/>
<name>A0ABY5E7Z0_9BACT</name>
<evidence type="ECO:0000313" key="2">
    <source>
        <dbReference type="Proteomes" id="UP001060012"/>
    </source>
</evidence>